<dbReference type="EMBL" id="VIEB01000738">
    <property type="protein sequence ID" value="TQD82082.1"/>
    <property type="molecule type" value="Genomic_DNA"/>
</dbReference>
<reference evidence="2 3" key="1">
    <citation type="journal article" date="2019" name="G3 (Bethesda)">
        <title>Sequencing of a Wild Apple (Malus baccata) Genome Unravels the Differences Between Cultivated and Wild Apple Species Regarding Disease Resistance and Cold Tolerance.</title>
        <authorList>
            <person name="Chen X."/>
        </authorList>
    </citation>
    <scope>NUCLEOTIDE SEQUENCE [LARGE SCALE GENOMIC DNA]</scope>
    <source>
        <strain evidence="3">cv. Shandingzi</strain>
        <tissue evidence="2">Leaves</tissue>
    </source>
</reference>
<dbReference type="Pfam" id="PF07727">
    <property type="entry name" value="RVT_2"/>
    <property type="match status" value="1"/>
</dbReference>
<sequence>MQIELDALHHNNTWEFVPLPAGHKPIGSKWVFKKKYKSDNSLDRYKVCVVAKGYTQVERVDYHETFHPLPNSLLSIVFLPLLLPALGSFIS</sequence>
<dbReference type="AlphaFoldDB" id="A0A540L730"/>
<evidence type="ECO:0000313" key="2">
    <source>
        <dbReference type="EMBL" id="TQD82082.1"/>
    </source>
</evidence>
<keyword evidence="3" id="KW-1185">Reference proteome</keyword>
<dbReference type="STRING" id="106549.A0A540L730"/>
<evidence type="ECO:0000259" key="1">
    <source>
        <dbReference type="Pfam" id="PF07727"/>
    </source>
</evidence>
<proteinExistence type="predicted"/>
<gene>
    <name evidence="2" type="ORF">C1H46_032360</name>
</gene>
<protein>
    <recommendedName>
        <fullName evidence="1">Reverse transcriptase Ty1/copia-type domain-containing protein</fullName>
    </recommendedName>
</protein>
<dbReference type="InterPro" id="IPR013103">
    <property type="entry name" value="RVT_2"/>
</dbReference>
<name>A0A540L730_MALBA</name>
<comment type="caution">
    <text evidence="2">The sequence shown here is derived from an EMBL/GenBank/DDBJ whole genome shotgun (WGS) entry which is preliminary data.</text>
</comment>
<feature type="domain" description="Reverse transcriptase Ty1/copia-type" evidence="1">
    <location>
        <begin position="11"/>
        <end position="70"/>
    </location>
</feature>
<dbReference type="Proteomes" id="UP000315295">
    <property type="component" value="Unassembled WGS sequence"/>
</dbReference>
<organism evidence="2 3">
    <name type="scientific">Malus baccata</name>
    <name type="common">Siberian crab apple</name>
    <name type="synonym">Pyrus baccata</name>
    <dbReference type="NCBI Taxonomy" id="106549"/>
    <lineage>
        <taxon>Eukaryota</taxon>
        <taxon>Viridiplantae</taxon>
        <taxon>Streptophyta</taxon>
        <taxon>Embryophyta</taxon>
        <taxon>Tracheophyta</taxon>
        <taxon>Spermatophyta</taxon>
        <taxon>Magnoliopsida</taxon>
        <taxon>eudicotyledons</taxon>
        <taxon>Gunneridae</taxon>
        <taxon>Pentapetalae</taxon>
        <taxon>rosids</taxon>
        <taxon>fabids</taxon>
        <taxon>Rosales</taxon>
        <taxon>Rosaceae</taxon>
        <taxon>Amygdaloideae</taxon>
        <taxon>Maleae</taxon>
        <taxon>Malus</taxon>
    </lineage>
</organism>
<evidence type="ECO:0000313" key="3">
    <source>
        <dbReference type="Proteomes" id="UP000315295"/>
    </source>
</evidence>
<accession>A0A540L730</accession>